<accession>A0A7H9B448</accession>
<feature type="compositionally biased region" description="Basic and acidic residues" evidence="1">
    <location>
        <begin position="243"/>
        <end position="253"/>
    </location>
</feature>
<dbReference type="RefSeq" id="XP_037144260.1">
    <property type="nucleotide sequence ID" value="XM_037288365.1"/>
</dbReference>
<sequence>MLSIMGAARDLPRLSTSRATSAATSAVSSSTRTSSSYTATVTPPSPSGNPNIFHSDSRPDGTVFIAVGSIVGAIIAALFLWWIITNVISRRIARKALYGGLESQSKGHGSSPLEYSYGDDKDMFLPLRGLPDAYEERASRSKSRLFVNGGGSDKSNLRDSTSWDSLPEFQPDAHDLNPVEKVNAIQDNVFNHYKRNSLFVSPVMEVLQQQQQQQTNRSRATESENDSKTCLSSSLTPPSGELNRPERAASPERKLKKTPGNDYHKRNGSTLGITPVDSSVSQSNIASSDSSTNKKNGHRKQVPSMYLEDMLEGNDKLNLQ</sequence>
<feature type="region of interest" description="Disordered" evidence="1">
    <location>
        <begin position="141"/>
        <end position="174"/>
    </location>
</feature>
<evidence type="ECO:0008006" key="5">
    <source>
        <dbReference type="Google" id="ProtNLM"/>
    </source>
</evidence>
<keyword evidence="2" id="KW-0812">Transmembrane</keyword>
<keyword evidence="2" id="KW-1133">Transmembrane helix</keyword>
<feature type="region of interest" description="Disordered" evidence="1">
    <location>
        <begin position="209"/>
        <end position="320"/>
    </location>
</feature>
<keyword evidence="4" id="KW-1185">Reference proteome</keyword>
<dbReference type="OrthoDB" id="4065319at2759"/>
<keyword evidence="2" id="KW-0472">Membrane</keyword>
<dbReference type="AlphaFoldDB" id="A0A7H9B448"/>
<dbReference type="PANTHER" id="PTHR36089">
    <property type="entry name" value="CHITIN SYNTHASE 3 COMPLEX PROTEIN CSI2-RELATED"/>
    <property type="match status" value="1"/>
</dbReference>
<proteinExistence type="predicted"/>
<dbReference type="EMBL" id="CP058607">
    <property type="protein sequence ID" value="QLG72532.1"/>
    <property type="molecule type" value="Genomic_DNA"/>
</dbReference>
<dbReference type="InterPro" id="IPR051009">
    <property type="entry name" value="PRM"/>
</dbReference>
<name>A0A7H9B448_ZYGMR</name>
<feature type="compositionally biased region" description="Low complexity" evidence="1">
    <location>
        <begin position="33"/>
        <end position="42"/>
    </location>
</feature>
<organism evidence="3 4">
    <name type="scientific">Zygotorulaspora mrakii</name>
    <name type="common">Zygosaccharomyces mrakii</name>
    <dbReference type="NCBI Taxonomy" id="42260"/>
    <lineage>
        <taxon>Eukaryota</taxon>
        <taxon>Fungi</taxon>
        <taxon>Dikarya</taxon>
        <taxon>Ascomycota</taxon>
        <taxon>Saccharomycotina</taxon>
        <taxon>Saccharomycetes</taxon>
        <taxon>Saccharomycetales</taxon>
        <taxon>Saccharomycetaceae</taxon>
        <taxon>Zygotorulaspora</taxon>
    </lineage>
</organism>
<evidence type="ECO:0000256" key="1">
    <source>
        <dbReference type="SAM" id="MobiDB-lite"/>
    </source>
</evidence>
<dbReference type="Proteomes" id="UP000509704">
    <property type="component" value="Chromosome 4"/>
</dbReference>
<feature type="transmembrane region" description="Helical" evidence="2">
    <location>
        <begin position="63"/>
        <end position="84"/>
    </location>
</feature>
<dbReference type="PANTHER" id="PTHR36089:SF1">
    <property type="entry name" value="CHITIN SYNTHASE 3 COMPLEX PROTEIN CSI2-RELATED"/>
    <property type="match status" value="1"/>
</dbReference>
<dbReference type="GeneID" id="59236256"/>
<evidence type="ECO:0000256" key="2">
    <source>
        <dbReference type="SAM" id="Phobius"/>
    </source>
</evidence>
<evidence type="ECO:0000313" key="4">
    <source>
        <dbReference type="Proteomes" id="UP000509704"/>
    </source>
</evidence>
<feature type="region of interest" description="Disordered" evidence="1">
    <location>
        <begin position="33"/>
        <end position="54"/>
    </location>
</feature>
<dbReference type="KEGG" id="zmk:HG535_0D02400"/>
<reference evidence="3 4" key="1">
    <citation type="submission" date="2020-07" db="EMBL/GenBank/DDBJ databases">
        <title>The yeast mating-type switching endonuclease HO is a domesticated member of an unorthodox homing genetic element family.</title>
        <authorList>
            <person name="Coughlan A.Y."/>
            <person name="Lombardi L."/>
            <person name="Braun-Galleani S."/>
            <person name="Martos A.R."/>
            <person name="Galeote V."/>
            <person name="Bigey F."/>
            <person name="Dequin S."/>
            <person name="Byrne K.P."/>
            <person name="Wolfe K.H."/>
        </authorList>
    </citation>
    <scope>NUCLEOTIDE SEQUENCE [LARGE SCALE GENOMIC DNA]</scope>
    <source>
        <strain evidence="3 4">NRRL Y-6702</strain>
    </source>
</reference>
<protein>
    <recommendedName>
        <fullName evidence="5">Vacuolar membrane protein</fullName>
    </recommendedName>
</protein>
<dbReference type="GO" id="GO:0005935">
    <property type="term" value="C:cellular bud neck"/>
    <property type="evidence" value="ECO:0007669"/>
    <property type="project" value="TreeGrafter"/>
</dbReference>
<dbReference type="GO" id="GO:0000324">
    <property type="term" value="C:fungal-type vacuole"/>
    <property type="evidence" value="ECO:0007669"/>
    <property type="project" value="TreeGrafter"/>
</dbReference>
<gene>
    <name evidence="3" type="ORF">HG535_0D02400</name>
</gene>
<feature type="compositionally biased region" description="Polar residues" evidence="1">
    <location>
        <begin position="228"/>
        <end position="237"/>
    </location>
</feature>
<evidence type="ECO:0000313" key="3">
    <source>
        <dbReference type="EMBL" id="QLG72532.1"/>
    </source>
</evidence>
<feature type="compositionally biased region" description="Polar residues" evidence="1">
    <location>
        <begin position="268"/>
        <end position="294"/>
    </location>
</feature>